<proteinExistence type="predicted"/>
<keyword evidence="3" id="KW-1185">Reference proteome</keyword>
<feature type="compositionally biased region" description="Polar residues" evidence="1">
    <location>
        <begin position="229"/>
        <end position="240"/>
    </location>
</feature>
<organism evidence="2 3">
    <name type="scientific">Carex littledalei</name>
    <dbReference type="NCBI Taxonomy" id="544730"/>
    <lineage>
        <taxon>Eukaryota</taxon>
        <taxon>Viridiplantae</taxon>
        <taxon>Streptophyta</taxon>
        <taxon>Embryophyta</taxon>
        <taxon>Tracheophyta</taxon>
        <taxon>Spermatophyta</taxon>
        <taxon>Magnoliopsida</taxon>
        <taxon>Liliopsida</taxon>
        <taxon>Poales</taxon>
        <taxon>Cyperaceae</taxon>
        <taxon>Cyperoideae</taxon>
        <taxon>Cariceae</taxon>
        <taxon>Carex</taxon>
        <taxon>Carex subgen. Euthyceras</taxon>
    </lineage>
</organism>
<dbReference type="EMBL" id="SWLB01000001">
    <property type="protein sequence ID" value="KAF3341819.1"/>
    <property type="molecule type" value="Genomic_DNA"/>
</dbReference>
<gene>
    <name evidence="2" type="ORF">FCM35_KLT00457</name>
</gene>
<sequence length="250" mass="27233">MRGLNYQTYAQWLKVFQGAQVNGTKRFEISINSTAGRQLYLSTAQPLQIKFSIKSNETFGPRPLAINNTAVSAGLQEMGPLIGFGADYSRLTDFGPQIGSGFGSAEDHSAGPKEFNGPHQVEFNSAGLQEEFNSAGLQEEIISPKEVFYSNRPHQLEITSAGLHEEDNFGPPPGFGPSSTDNHRTFAGELLKGGMEGASRRSPRLSEKNKGPYIAAVDKARPLKEKQHTATPSKANQPSKQFKGPDLTYM</sequence>
<reference evidence="2" key="1">
    <citation type="submission" date="2020-01" db="EMBL/GenBank/DDBJ databases">
        <title>Genome sequence of Kobresia littledalei, the first chromosome-level genome in the family Cyperaceae.</title>
        <authorList>
            <person name="Qu G."/>
        </authorList>
    </citation>
    <scope>NUCLEOTIDE SEQUENCE</scope>
    <source>
        <strain evidence="2">C.B.Clarke</strain>
        <tissue evidence="2">Leaf</tissue>
    </source>
</reference>
<feature type="region of interest" description="Disordered" evidence="1">
    <location>
        <begin position="194"/>
        <end position="250"/>
    </location>
</feature>
<accession>A0A833W3B0</accession>
<dbReference type="AlphaFoldDB" id="A0A833W3B0"/>
<protein>
    <submittedName>
        <fullName evidence="2">Uncharacterized protein</fullName>
    </submittedName>
</protein>
<name>A0A833W3B0_9POAL</name>
<evidence type="ECO:0000256" key="1">
    <source>
        <dbReference type="SAM" id="MobiDB-lite"/>
    </source>
</evidence>
<dbReference type="Proteomes" id="UP000623129">
    <property type="component" value="Unassembled WGS sequence"/>
</dbReference>
<feature type="compositionally biased region" description="Basic and acidic residues" evidence="1">
    <location>
        <begin position="218"/>
        <end position="228"/>
    </location>
</feature>
<evidence type="ECO:0000313" key="2">
    <source>
        <dbReference type="EMBL" id="KAF3341819.1"/>
    </source>
</evidence>
<evidence type="ECO:0000313" key="3">
    <source>
        <dbReference type="Proteomes" id="UP000623129"/>
    </source>
</evidence>
<comment type="caution">
    <text evidence="2">The sequence shown here is derived from an EMBL/GenBank/DDBJ whole genome shotgun (WGS) entry which is preliminary data.</text>
</comment>